<sequence length="350" mass="38697">MAERRMLSIKITSSARFLRMSHASQALYMHLVMNADDDGVVEAFSVMRLAAATEENLQELADRKFIRLLNEDLVAHILDWDENNKIRSDRKRDSIYKDLLEQVETEEENAAVAVVEAAAEPDAEESSNDAPAANRGQVAADCGQLPANRGQVAADCPHRIGKVRLGEDRVGTTRDLDSISKDRDIDTHLCAEAPSAPVSAPALSLVKNSQEDTAAQPNQGGGIRSPAVPYAAIMDEYNAICVSLTPIKVMSEKRKKEAKTRFLREFRGDMGEVRAFFRKVEASDFLCGRNGHGWTASFDWLMKSANAIKVLEGTYDNKRPRAPDIERIPQVDVAARAIAILEAEHHDERG</sequence>
<comment type="caution">
    <text evidence="1">The sequence shown here is derived from an EMBL/GenBank/DDBJ whole genome shotgun (WGS) entry which is preliminary data.</text>
</comment>
<proteinExistence type="predicted"/>
<evidence type="ECO:0000313" key="1">
    <source>
        <dbReference type="EMBL" id="MEX5285825.1"/>
    </source>
</evidence>
<reference evidence="1 2" key="1">
    <citation type="submission" date="2023-04" db="EMBL/GenBank/DDBJ databases">
        <title>Genome Sequence of Selenomonas sputigena ATCC 33150.</title>
        <authorList>
            <person name="Miller D.P."/>
            <person name="Anvari S."/>
            <person name="Polson S.W."/>
            <person name="Macdonald M."/>
            <person name="Mcdowell J.V."/>
        </authorList>
    </citation>
    <scope>NUCLEOTIDE SEQUENCE [LARGE SCALE GENOMIC DNA]</scope>
    <source>
        <strain evidence="1 2">ATCC 33150</strain>
    </source>
</reference>
<name>A0ABV3X6K2_9FIRM</name>
<organism evidence="1 2">
    <name type="scientific">Selenomonas sputigena</name>
    <dbReference type="NCBI Taxonomy" id="69823"/>
    <lineage>
        <taxon>Bacteria</taxon>
        <taxon>Bacillati</taxon>
        <taxon>Bacillota</taxon>
        <taxon>Negativicutes</taxon>
        <taxon>Selenomonadales</taxon>
        <taxon>Selenomonadaceae</taxon>
        <taxon>Selenomonas</taxon>
    </lineage>
</organism>
<evidence type="ECO:0000313" key="2">
    <source>
        <dbReference type="Proteomes" id="UP001559623"/>
    </source>
</evidence>
<dbReference type="RefSeq" id="WP_368847551.1">
    <property type="nucleotide sequence ID" value="NZ_CP194411.1"/>
</dbReference>
<keyword evidence="2" id="KW-1185">Reference proteome</keyword>
<accession>A0ABV3X6K2</accession>
<gene>
    <name evidence="1" type="ORF">QCO44_09300</name>
</gene>
<dbReference type="Proteomes" id="UP001559623">
    <property type="component" value="Unassembled WGS sequence"/>
</dbReference>
<dbReference type="EMBL" id="JARVLH010000006">
    <property type="protein sequence ID" value="MEX5285825.1"/>
    <property type="molecule type" value="Genomic_DNA"/>
</dbReference>
<protein>
    <submittedName>
        <fullName evidence="1">Uncharacterized protein</fullName>
    </submittedName>
</protein>